<keyword evidence="3" id="KW-1185">Reference proteome</keyword>
<gene>
    <name evidence="2" type="ORF">JI739_19555</name>
</gene>
<organism evidence="2 3">
    <name type="scientific">Ramlibacter aurantiacus</name>
    <dbReference type="NCBI Taxonomy" id="2801330"/>
    <lineage>
        <taxon>Bacteria</taxon>
        <taxon>Pseudomonadati</taxon>
        <taxon>Pseudomonadota</taxon>
        <taxon>Betaproteobacteria</taxon>
        <taxon>Burkholderiales</taxon>
        <taxon>Comamonadaceae</taxon>
        <taxon>Ramlibacter</taxon>
    </lineage>
</organism>
<feature type="chain" id="PRO_5038127258" description="Secreted protein" evidence="1">
    <location>
        <begin position="28"/>
        <end position="133"/>
    </location>
</feature>
<reference evidence="2" key="1">
    <citation type="submission" date="2021-01" db="EMBL/GenBank/DDBJ databases">
        <title>Ramlibacter sp. strain AW1 16S ribosomal RNA gene Genome sequencing and assembly.</title>
        <authorList>
            <person name="Kang M."/>
        </authorList>
    </citation>
    <scope>NUCLEOTIDE SEQUENCE</scope>
    <source>
        <strain evidence="2">AW1</strain>
    </source>
</reference>
<keyword evidence="1" id="KW-0732">Signal</keyword>
<evidence type="ECO:0000256" key="1">
    <source>
        <dbReference type="SAM" id="SignalP"/>
    </source>
</evidence>
<accession>A0A936ZMM3</accession>
<protein>
    <recommendedName>
        <fullName evidence="4">Secreted protein</fullName>
    </recommendedName>
</protein>
<evidence type="ECO:0000313" key="2">
    <source>
        <dbReference type="EMBL" id="MBL0422552.1"/>
    </source>
</evidence>
<proteinExistence type="predicted"/>
<dbReference type="AlphaFoldDB" id="A0A936ZMM3"/>
<dbReference type="RefSeq" id="WP_201685615.1">
    <property type="nucleotide sequence ID" value="NZ_JAEQNA010000008.1"/>
</dbReference>
<dbReference type="Proteomes" id="UP000613011">
    <property type="component" value="Unassembled WGS sequence"/>
</dbReference>
<name>A0A936ZMM3_9BURK</name>
<evidence type="ECO:0008006" key="4">
    <source>
        <dbReference type="Google" id="ProtNLM"/>
    </source>
</evidence>
<evidence type="ECO:0000313" key="3">
    <source>
        <dbReference type="Proteomes" id="UP000613011"/>
    </source>
</evidence>
<comment type="caution">
    <text evidence="2">The sequence shown here is derived from an EMBL/GenBank/DDBJ whole genome shotgun (WGS) entry which is preliminary data.</text>
</comment>
<dbReference type="EMBL" id="JAEQNA010000008">
    <property type="protein sequence ID" value="MBL0422552.1"/>
    <property type="molecule type" value="Genomic_DNA"/>
</dbReference>
<feature type="signal peptide" evidence="1">
    <location>
        <begin position="1"/>
        <end position="27"/>
    </location>
</feature>
<sequence>MKPGRRYRIFTVIFSLCMLLFAQGVLAGYFCQQAATSVDASAATATATATDCTVTMSSSDEQDRELCHAHCQSGSQTADSYQPAAPQDVRELSDALTVELAPAERTERSGPQPNLLRRSSAPSIALQHCCLRT</sequence>